<accession>A0A6G1E7N8</accession>
<proteinExistence type="predicted"/>
<name>A0A6G1E7N8_9ORYZ</name>
<dbReference type="Proteomes" id="UP000479710">
    <property type="component" value="Unassembled WGS sequence"/>
</dbReference>
<feature type="compositionally biased region" description="Basic and acidic residues" evidence="1">
    <location>
        <begin position="28"/>
        <end position="49"/>
    </location>
</feature>
<evidence type="ECO:0000313" key="3">
    <source>
        <dbReference type="Proteomes" id="UP000479710"/>
    </source>
</evidence>
<feature type="compositionally biased region" description="Polar residues" evidence="1">
    <location>
        <begin position="59"/>
        <end position="69"/>
    </location>
</feature>
<gene>
    <name evidence="2" type="ORF">E2562_036732</name>
</gene>
<evidence type="ECO:0000313" key="2">
    <source>
        <dbReference type="EMBL" id="KAF0920727.1"/>
    </source>
</evidence>
<organism evidence="2 3">
    <name type="scientific">Oryza meyeriana var. granulata</name>
    <dbReference type="NCBI Taxonomy" id="110450"/>
    <lineage>
        <taxon>Eukaryota</taxon>
        <taxon>Viridiplantae</taxon>
        <taxon>Streptophyta</taxon>
        <taxon>Embryophyta</taxon>
        <taxon>Tracheophyta</taxon>
        <taxon>Spermatophyta</taxon>
        <taxon>Magnoliopsida</taxon>
        <taxon>Liliopsida</taxon>
        <taxon>Poales</taxon>
        <taxon>Poaceae</taxon>
        <taxon>BOP clade</taxon>
        <taxon>Oryzoideae</taxon>
        <taxon>Oryzeae</taxon>
        <taxon>Oryzinae</taxon>
        <taxon>Oryza</taxon>
        <taxon>Oryza meyeriana</taxon>
    </lineage>
</organism>
<keyword evidence="3" id="KW-1185">Reference proteome</keyword>
<reference evidence="2 3" key="1">
    <citation type="submission" date="2019-11" db="EMBL/GenBank/DDBJ databases">
        <title>Whole genome sequence of Oryza granulata.</title>
        <authorList>
            <person name="Li W."/>
        </authorList>
    </citation>
    <scope>NUCLEOTIDE SEQUENCE [LARGE SCALE GENOMIC DNA]</scope>
    <source>
        <strain evidence="3">cv. Menghai</strain>
        <tissue evidence="2">Leaf</tissue>
    </source>
</reference>
<dbReference type="EMBL" id="SPHZ02000005">
    <property type="protein sequence ID" value="KAF0920727.1"/>
    <property type="molecule type" value="Genomic_DNA"/>
</dbReference>
<evidence type="ECO:0000256" key="1">
    <source>
        <dbReference type="SAM" id="MobiDB-lite"/>
    </source>
</evidence>
<sequence>MSAAQGERTAPARRCGATRMLTVATAHVRREDDDGGNRWRQGGDSEQRTAKGRGLRCNRGSSPASGTAS</sequence>
<comment type="caution">
    <text evidence="2">The sequence shown here is derived from an EMBL/GenBank/DDBJ whole genome shotgun (WGS) entry which is preliminary data.</text>
</comment>
<dbReference type="AlphaFoldDB" id="A0A6G1E7N8"/>
<feature type="region of interest" description="Disordered" evidence="1">
    <location>
        <begin position="1"/>
        <end position="69"/>
    </location>
</feature>
<protein>
    <submittedName>
        <fullName evidence="2">Uncharacterized protein</fullName>
    </submittedName>
</protein>